<evidence type="ECO:0000256" key="6">
    <source>
        <dbReference type="HAMAP-Rule" id="MF_01007"/>
    </source>
</evidence>
<feature type="region of interest" description="Disordered" evidence="7">
    <location>
        <begin position="336"/>
        <end position="398"/>
    </location>
</feature>
<gene>
    <name evidence="6" type="primary">rsmH</name>
    <name evidence="8" type="ORF">M917_0208</name>
</gene>
<evidence type="ECO:0000256" key="1">
    <source>
        <dbReference type="ARBA" id="ARBA00010396"/>
    </source>
</evidence>
<name>U4TA59_9GAMM</name>
<feature type="binding site" evidence="6">
    <location>
        <position position="185"/>
    </location>
    <ligand>
        <name>S-adenosyl-L-methionine</name>
        <dbReference type="ChEBI" id="CHEBI:59789"/>
    </ligand>
</feature>
<dbReference type="STRING" id="1354303.M917_0208"/>
<feature type="binding site" evidence="6">
    <location>
        <position position="192"/>
    </location>
    <ligand>
        <name>S-adenosyl-L-methionine</name>
        <dbReference type="ChEBI" id="CHEBI:59789"/>
    </ligand>
</feature>
<evidence type="ECO:0000256" key="2">
    <source>
        <dbReference type="ARBA" id="ARBA00022552"/>
    </source>
</evidence>
<comment type="subcellular location">
    <subcellularLocation>
        <location evidence="6">Cytoplasm</location>
    </subcellularLocation>
</comment>
<evidence type="ECO:0000256" key="3">
    <source>
        <dbReference type="ARBA" id="ARBA00022603"/>
    </source>
</evidence>
<dbReference type="AlphaFoldDB" id="U4TA59"/>
<feature type="binding site" evidence="6">
    <location>
        <position position="164"/>
    </location>
    <ligand>
        <name>S-adenosyl-L-methionine</name>
        <dbReference type="ChEBI" id="CHEBI:59789"/>
    </ligand>
</feature>
<dbReference type="InterPro" id="IPR002903">
    <property type="entry name" value="RsmH"/>
</dbReference>
<dbReference type="GO" id="GO:0005737">
    <property type="term" value="C:cytoplasm"/>
    <property type="evidence" value="ECO:0007669"/>
    <property type="project" value="UniProtKB-SubCell"/>
</dbReference>
<dbReference type="GO" id="GO:0071424">
    <property type="term" value="F:rRNA (cytosine-N4-)-methyltransferase activity"/>
    <property type="evidence" value="ECO:0007669"/>
    <property type="project" value="UniProtKB-UniRule"/>
</dbReference>
<dbReference type="Gene3D" id="1.10.150.170">
    <property type="entry name" value="Putative methyltransferase TM0872, insert domain"/>
    <property type="match status" value="1"/>
</dbReference>
<keyword evidence="5 6" id="KW-0949">S-adenosyl-L-methionine</keyword>
<dbReference type="EMBL" id="AUSW01000006">
    <property type="protein sequence ID" value="ERL57011.1"/>
    <property type="molecule type" value="Genomic_DNA"/>
</dbReference>
<keyword evidence="2 6" id="KW-0698">rRNA processing</keyword>
<dbReference type="InterPro" id="IPR023397">
    <property type="entry name" value="SAM-dep_MeTrfase_MraW_recog"/>
</dbReference>
<organism evidence="8 9">
    <name type="scientific">Psychrobacter aquaticus CMS 56</name>
    <dbReference type="NCBI Taxonomy" id="1354303"/>
    <lineage>
        <taxon>Bacteria</taxon>
        <taxon>Pseudomonadati</taxon>
        <taxon>Pseudomonadota</taxon>
        <taxon>Gammaproteobacteria</taxon>
        <taxon>Moraxellales</taxon>
        <taxon>Moraxellaceae</taxon>
        <taxon>Psychrobacter</taxon>
    </lineage>
</organism>
<dbReference type="EC" id="2.1.1.199" evidence="6"/>
<comment type="catalytic activity">
    <reaction evidence="6">
        <text>cytidine(1402) in 16S rRNA + S-adenosyl-L-methionine = N(4)-methylcytidine(1402) in 16S rRNA + S-adenosyl-L-homocysteine + H(+)</text>
        <dbReference type="Rhea" id="RHEA:42928"/>
        <dbReference type="Rhea" id="RHEA-COMP:10286"/>
        <dbReference type="Rhea" id="RHEA-COMP:10287"/>
        <dbReference type="ChEBI" id="CHEBI:15378"/>
        <dbReference type="ChEBI" id="CHEBI:57856"/>
        <dbReference type="ChEBI" id="CHEBI:59789"/>
        <dbReference type="ChEBI" id="CHEBI:74506"/>
        <dbReference type="ChEBI" id="CHEBI:82748"/>
        <dbReference type="EC" id="2.1.1.199"/>
    </reaction>
</comment>
<dbReference type="Proteomes" id="UP000016761">
    <property type="component" value="Unassembled WGS sequence"/>
</dbReference>
<dbReference type="NCBIfam" id="TIGR00006">
    <property type="entry name" value="16S rRNA (cytosine(1402)-N(4))-methyltransferase RsmH"/>
    <property type="match status" value="1"/>
</dbReference>
<dbReference type="SUPFAM" id="SSF53335">
    <property type="entry name" value="S-adenosyl-L-methionine-dependent methyltransferases"/>
    <property type="match status" value="1"/>
</dbReference>
<comment type="function">
    <text evidence="6">Specifically methylates the N4 position of cytidine in position 1402 (C1402) of 16S rRNA.</text>
</comment>
<dbReference type="eggNOG" id="COG0275">
    <property type="taxonomic scope" value="Bacteria"/>
</dbReference>
<dbReference type="GO" id="GO:0070475">
    <property type="term" value="P:rRNA base methylation"/>
    <property type="evidence" value="ECO:0007669"/>
    <property type="project" value="UniProtKB-UniRule"/>
</dbReference>
<dbReference type="Pfam" id="PF01795">
    <property type="entry name" value="Methyltransf_5"/>
    <property type="match status" value="1"/>
</dbReference>
<dbReference type="PATRIC" id="fig|1354303.4.peg.209"/>
<proteinExistence type="inferred from homology"/>
<dbReference type="InterPro" id="IPR029063">
    <property type="entry name" value="SAM-dependent_MTases_sf"/>
</dbReference>
<comment type="similarity">
    <text evidence="1 6">Belongs to the methyltransferase superfamily. RsmH family.</text>
</comment>
<keyword evidence="3 6" id="KW-0489">Methyltransferase</keyword>
<accession>U4TA59</accession>
<keyword evidence="4 6" id="KW-0808">Transferase</keyword>
<dbReference type="SUPFAM" id="SSF81799">
    <property type="entry name" value="Putative methyltransferase TM0872, insert domain"/>
    <property type="match status" value="1"/>
</dbReference>
<keyword evidence="9" id="KW-1185">Reference proteome</keyword>
<evidence type="ECO:0000313" key="9">
    <source>
        <dbReference type="Proteomes" id="UP000016761"/>
    </source>
</evidence>
<feature type="binding site" evidence="6">
    <location>
        <position position="138"/>
    </location>
    <ligand>
        <name>S-adenosyl-L-methionine</name>
        <dbReference type="ChEBI" id="CHEBI:59789"/>
    </ligand>
</feature>
<comment type="caution">
    <text evidence="8">The sequence shown here is derived from an EMBL/GenBank/DDBJ whole genome shotgun (WGS) entry which is preliminary data.</text>
</comment>
<dbReference type="PANTHER" id="PTHR11265">
    <property type="entry name" value="S-ADENOSYL-METHYLTRANSFERASE MRAW"/>
    <property type="match status" value="1"/>
</dbReference>
<evidence type="ECO:0000256" key="4">
    <source>
        <dbReference type="ARBA" id="ARBA00022679"/>
    </source>
</evidence>
<dbReference type="HAMAP" id="MF_01007">
    <property type="entry name" value="16SrRNA_methyltr_H"/>
    <property type="match status" value="1"/>
</dbReference>
<protein>
    <recommendedName>
        <fullName evidence="6">Ribosomal RNA small subunit methyltransferase H</fullName>
        <ecNumber evidence="6">2.1.1.199</ecNumber>
    </recommendedName>
    <alternativeName>
        <fullName evidence="6">16S rRNA m(4)C1402 methyltransferase</fullName>
    </alternativeName>
    <alternativeName>
        <fullName evidence="6">rRNA (cytosine-N(4)-)-methyltransferase RsmH</fullName>
    </alternativeName>
</protein>
<sequence>MSLSKSKSKPTPNSKVNAFSAIDNAESVTSPFSVESNTVQNLVEKGMQNMAQASIKDPATVDELSFVHDAVLLPETVAAVLGVKSLPSPKEPSQTDAAIGQKGLQMSGIYVDATFGRGGHSRLLLSHLADDAKLIVFDKDPTAISVARELARTDSRVHVVHDSFATLTTSLAALGITQVDGLMADLGISSPQIDDGSRGFSFMRDGAVDMRMDTSRGQSVAEWLEQVDDETLANVLYEFGEERHSRRIARAIKQMDSYESTLELAEVIKVAHPNWQRGKHPATQSFQAMRIFINNELGDVDDFLAQSIHILKTGGQLAVISFHSLEDRRIKQFLQRHSKGQYPEDENLPMPPNRPRYFSKPKRVGPSKAETSHNPRSRSAWLRMATRSDSEYLPDGEQ</sequence>
<evidence type="ECO:0000313" key="8">
    <source>
        <dbReference type="EMBL" id="ERL57011.1"/>
    </source>
</evidence>
<dbReference type="Gene3D" id="3.40.50.150">
    <property type="entry name" value="Vaccinia Virus protein VP39"/>
    <property type="match status" value="1"/>
</dbReference>
<reference evidence="8 9" key="1">
    <citation type="journal article" date="2013" name="Genome Announc.">
        <title>Draft Genome Sequence of Psychrobacter aquaticus Strain CMS 56T, Isolated from a Cyanobacterial Mat Sample Collected from Water Bodies in the McMurdo Dry Valley Region of Antarctica.</title>
        <authorList>
            <person name="Reddy G.S."/>
            <person name="Ara S."/>
            <person name="Singh A."/>
            <person name="Kumar Pinnaka A."/>
            <person name="Shivaji S."/>
        </authorList>
    </citation>
    <scope>NUCLEOTIDE SEQUENCE [LARGE SCALE GENOMIC DNA]</scope>
    <source>
        <strain evidence="8 9">CMS 56</strain>
    </source>
</reference>
<evidence type="ECO:0000256" key="7">
    <source>
        <dbReference type="SAM" id="MobiDB-lite"/>
    </source>
</evidence>
<keyword evidence="6" id="KW-0963">Cytoplasm</keyword>
<feature type="binding site" evidence="6">
    <location>
        <begin position="118"/>
        <end position="120"/>
    </location>
    <ligand>
        <name>S-adenosyl-L-methionine</name>
        <dbReference type="ChEBI" id="CHEBI:59789"/>
    </ligand>
</feature>
<dbReference type="PANTHER" id="PTHR11265:SF0">
    <property type="entry name" value="12S RRNA N4-METHYLCYTIDINE METHYLTRANSFERASE"/>
    <property type="match status" value="1"/>
</dbReference>
<evidence type="ECO:0000256" key="5">
    <source>
        <dbReference type="ARBA" id="ARBA00022691"/>
    </source>
</evidence>